<dbReference type="PROSITE" id="PS00191">
    <property type="entry name" value="CYTOCHROME_B5_1"/>
    <property type="match status" value="1"/>
</dbReference>
<evidence type="ECO:0000256" key="3">
    <source>
        <dbReference type="ARBA" id="ARBA00005189"/>
    </source>
</evidence>
<evidence type="ECO:0000256" key="21">
    <source>
        <dbReference type="SAM" id="Phobius"/>
    </source>
</evidence>
<dbReference type="FunFam" id="3.10.120.10:FF:000007">
    <property type="entry name" value="Sulfite oxidase, mitochondrial"/>
    <property type="match status" value="1"/>
</dbReference>
<evidence type="ECO:0000256" key="15">
    <source>
        <dbReference type="ARBA" id="ARBA00023098"/>
    </source>
</evidence>
<feature type="binding site" evidence="19">
    <location>
        <position position="308"/>
    </location>
    <ligand>
        <name>Zn(2+)</name>
        <dbReference type="ChEBI" id="CHEBI:29105"/>
        <label>1</label>
    </ligand>
</feature>
<keyword evidence="8 18" id="KW-0479">Metal-binding</keyword>
<comment type="pathway">
    <text evidence="3">Lipid metabolism.</text>
</comment>
<dbReference type="GO" id="GO:0020037">
    <property type="term" value="F:heme binding"/>
    <property type="evidence" value="ECO:0007669"/>
    <property type="project" value="InterPro"/>
</dbReference>
<keyword evidence="15 18" id="KW-0443">Lipid metabolism</keyword>
<keyword evidence="14 18" id="KW-0408">Iron</keyword>
<dbReference type="InterPro" id="IPR014430">
    <property type="entry name" value="Scs7"/>
</dbReference>
<evidence type="ECO:0000256" key="8">
    <source>
        <dbReference type="ARBA" id="ARBA00022723"/>
    </source>
</evidence>
<feature type="binding site" evidence="19">
    <location>
        <position position="233"/>
    </location>
    <ligand>
        <name>Zn(2+)</name>
        <dbReference type="ChEBI" id="CHEBI:29105"/>
        <label>1</label>
    </ligand>
</feature>
<organism evidence="23 26">
    <name type="scientific">Synchytrium endobioticum</name>
    <dbReference type="NCBI Taxonomy" id="286115"/>
    <lineage>
        <taxon>Eukaryota</taxon>
        <taxon>Fungi</taxon>
        <taxon>Fungi incertae sedis</taxon>
        <taxon>Chytridiomycota</taxon>
        <taxon>Chytridiomycota incertae sedis</taxon>
        <taxon>Chytridiomycetes</taxon>
        <taxon>Synchytriales</taxon>
        <taxon>Synchytriaceae</taxon>
        <taxon>Synchytrium</taxon>
    </lineage>
</organism>
<dbReference type="AlphaFoldDB" id="A0A507D197"/>
<dbReference type="OrthoDB" id="260519at2759"/>
<keyword evidence="9 18" id="KW-0256">Endoplasmic reticulum</keyword>
<feature type="binding site" evidence="19">
    <location>
        <position position="234"/>
    </location>
    <ligand>
        <name>Zn(2+)</name>
        <dbReference type="ChEBI" id="CHEBI:29105"/>
        <label>1</label>
    </ligand>
</feature>
<name>A0A507D197_9FUNG</name>
<dbReference type="SMART" id="SM01117">
    <property type="entry name" value="Cyt-b5"/>
    <property type="match status" value="1"/>
</dbReference>
<dbReference type="PROSITE" id="PS50255">
    <property type="entry name" value="CYTOCHROME_B5_2"/>
    <property type="match status" value="1"/>
</dbReference>
<keyword evidence="25" id="KW-1185">Reference proteome</keyword>
<evidence type="ECO:0000256" key="13">
    <source>
        <dbReference type="ARBA" id="ARBA00023002"/>
    </source>
</evidence>
<dbReference type="GO" id="GO:0005789">
    <property type="term" value="C:endoplasmic reticulum membrane"/>
    <property type="evidence" value="ECO:0007669"/>
    <property type="project" value="UniProtKB-SubCell"/>
</dbReference>
<dbReference type="STRING" id="286115.A0A507D197"/>
<comment type="cofactor">
    <cofactor evidence="20">
        <name>Fe cation</name>
        <dbReference type="ChEBI" id="CHEBI:24875"/>
    </cofactor>
</comment>
<evidence type="ECO:0000256" key="11">
    <source>
        <dbReference type="ARBA" id="ARBA00022833"/>
    </source>
</evidence>
<dbReference type="PANTHER" id="PTHR12863">
    <property type="entry name" value="FATTY ACID HYDROXYLASE"/>
    <property type="match status" value="1"/>
</dbReference>
<keyword evidence="12 21" id="KW-1133">Transmembrane helix</keyword>
<keyword evidence="17 18" id="KW-0275">Fatty acid biosynthesis</keyword>
<dbReference type="Proteomes" id="UP000320475">
    <property type="component" value="Unassembled WGS sequence"/>
</dbReference>
<comment type="pathway">
    <text evidence="2">Sphingolipid metabolism.</text>
</comment>
<evidence type="ECO:0000313" key="26">
    <source>
        <dbReference type="Proteomes" id="UP000320475"/>
    </source>
</evidence>
<feature type="binding site" evidence="19">
    <location>
        <position position="230"/>
    </location>
    <ligand>
        <name>Zn(2+)</name>
        <dbReference type="ChEBI" id="CHEBI:29105"/>
        <label>1</label>
    </ligand>
</feature>
<dbReference type="EMBL" id="QEAM01000157">
    <property type="protein sequence ID" value="TPX45048.1"/>
    <property type="molecule type" value="Genomic_DNA"/>
</dbReference>
<feature type="transmembrane region" description="Helical" evidence="21">
    <location>
        <begin position="243"/>
        <end position="262"/>
    </location>
</feature>
<gene>
    <name evidence="23" type="ORF">SeLEV6574_g04123</name>
    <name evidence="24" type="ORF">SeMB42_g00977</name>
</gene>
<dbReference type="Pfam" id="PF00173">
    <property type="entry name" value="Cyt-b5"/>
    <property type="match status" value="1"/>
</dbReference>
<keyword evidence="7 21" id="KW-0812">Transmembrane</keyword>
<feature type="domain" description="Cytochrome b5 heme-binding" evidence="22">
    <location>
        <begin position="5"/>
        <end position="84"/>
    </location>
</feature>
<feature type="binding site" evidence="19">
    <location>
        <position position="206"/>
    </location>
    <ligand>
        <name>Zn(2+)</name>
        <dbReference type="ChEBI" id="CHEBI:29105"/>
        <label>1</label>
    </ligand>
</feature>
<comment type="cofactor">
    <cofactor evidence="18 19">
        <name>Zn(2+)</name>
        <dbReference type="ChEBI" id="CHEBI:29105"/>
    </cofactor>
    <text evidence="18 19">Binds 2 Zn(2+) ions per subunit that likely form a catalytic dimetal center.</text>
</comment>
<evidence type="ECO:0000256" key="4">
    <source>
        <dbReference type="ARBA" id="ARBA00005747"/>
    </source>
</evidence>
<evidence type="ECO:0000256" key="18">
    <source>
        <dbReference type="PIRNR" id="PIRNR005149"/>
    </source>
</evidence>
<proteinExistence type="inferred from homology"/>
<keyword evidence="6 20" id="KW-0349">Heme</keyword>
<dbReference type="SUPFAM" id="SSF55856">
    <property type="entry name" value="Cytochrome b5-like heme/steroid binding domain"/>
    <property type="match status" value="1"/>
</dbReference>
<reference evidence="25 26" key="1">
    <citation type="journal article" date="2019" name="Sci. Rep.">
        <title>Comparative genomics of chytrid fungi reveal insights into the obligate biotrophic and pathogenic lifestyle of Synchytrium endobioticum.</title>
        <authorList>
            <person name="van de Vossenberg B.T.L.H."/>
            <person name="Warris S."/>
            <person name="Nguyen H.D.T."/>
            <person name="van Gent-Pelzer M.P.E."/>
            <person name="Joly D.L."/>
            <person name="van de Geest H.C."/>
            <person name="Bonants P.J.M."/>
            <person name="Smith D.S."/>
            <person name="Levesque C.A."/>
            <person name="van der Lee T.A.J."/>
        </authorList>
    </citation>
    <scope>NUCLEOTIDE SEQUENCE [LARGE SCALE GENOMIC DNA]</scope>
    <source>
        <strain evidence="23 26">LEV6574</strain>
        <strain evidence="24 25">MB42</strain>
    </source>
</reference>
<dbReference type="PRINTS" id="PR00363">
    <property type="entry name" value="CYTOCHROMEB5"/>
</dbReference>
<feature type="binding site" evidence="19">
    <location>
        <position position="311"/>
    </location>
    <ligand>
        <name>Zn(2+)</name>
        <dbReference type="ChEBI" id="CHEBI:29105"/>
        <label>1</label>
    </ligand>
</feature>
<evidence type="ECO:0000256" key="5">
    <source>
        <dbReference type="ARBA" id="ARBA00022516"/>
    </source>
</evidence>
<evidence type="ECO:0000256" key="19">
    <source>
        <dbReference type="PIRSR" id="PIRSR005149-1"/>
    </source>
</evidence>
<feature type="binding site" description="axial binding residue" evidence="20">
    <location>
        <position position="40"/>
    </location>
    <ligand>
        <name>heme</name>
        <dbReference type="ChEBI" id="CHEBI:30413"/>
    </ligand>
    <ligandPart>
        <name>Fe</name>
        <dbReference type="ChEBI" id="CHEBI:18248"/>
    </ligandPart>
</feature>
<dbReference type="GO" id="GO:0080132">
    <property type="term" value="F:fatty acid 2-hydroxylase activity"/>
    <property type="evidence" value="ECO:0007669"/>
    <property type="project" value="InterPro"/>
</dbReference>
<evidence type="ECO:0000256" key="6">
    <source>
        <dbReference type="ARBA" id="ARBA00022617"/>
    </source>
</evidence>
<comment type="caution">
    <text evidence="23">The sequence shown here is derived from an EMBL/GenBank/DDBJ whole genome shotgun (WGS) entry which is preliminary data.</text>
</comment>
<feature type="binding site" evidence="19">
    <location>
        <position position="211"/>
    </location>
    <ligand>
        <name>Zn(2+)</name>
        <dbReference type="ChEBI" id="CHEBI:29105"/>
        <label>1</label>
    </ligand>
</feature>
<evidence type="ECO:0000256" key="1">
    <source>
        <dbReference type="ARBA" id="ARBA00004477"/>
    </source>
</evidence>
<keyword evidence="5 18" id="KW-0444">Lipid biosynthesis</keyword>
<evidence type="ECO:0000256" key="9">
    <source>
        <dbReference type="ARBA" id="ARBA00022824"/>
    </source>
</evidence>
<evidence type="ECO:0000256" key="12">
    <source>
        <dbReference type="ARBA" id="ARBA00022989"/>
    </source>
</evidence>
<comment type="similarity">
    <text evidence="4 18">Belongs to the sterol desaturase family. SCS7 subfamily.</text>
</comment>
<dbReference type="GO" id="GO:0006633">
    <property type="term" value="P:fatty acid biosynthetic process"/>
    <property type="evidence" value="ECO:0007669"/>
    <property type="project" value="UniProtKB-KW"/>
</dbReference>
<dbReference type="EMBL" id="QEAN01000022">
    <property type="protein sequence ID" value="TPX53123.1"/>
    <property type="molecule type" value="Genomic_DNA"/>
</dbReference>
<feature type="binding site" evidence="19">
    <location>
        <position position="292"/>
    </location>
    <ligand>
        <name>Zn(2+)</name>
        <dbReference type="ChEBI" id="CHEBI:29105"/>
        <label>1</label>
    </ligand>
</feature>
<comment type="function">
    <text evidence="18">Ceramide hydroxylase involved in the hydroxylation of sphingolipid-associated very long chain fatty acids. Postulated to hydroxylate the very long chain fatty acid of dihydroceramides and phytoceramides at C-2.</text>
</comment>
<evidence type="ECO:0000313" key="23">
    <source>
        <dbReference type="EMBL" id="TPX45048.1"/>
    </source>
</evidence>
<dbReference type="EC" id="1.-.-.-" evidence="18"/>
<comment type="subcellular location">
    <subcellularLocation>
        <location evidence="1">Endoplasmic reticulum membrane</location>
        <topology evidence="1">Multi-pass membrane protein</topology>
    </subcellularLocation>
</comment>
<keyword evidence="13 18" id="KW-0560">Oxidoreductase</keyword>
<feature type="transmembrane region" description="Helical" evidence="21">
    <location>
        <begin position="185"/>
        <end position="205"/>
    </location>
</feature>
<keyword evidence="10 18" id="KW-0276">Fatty acid metabolism</keyword>
<dbReference type="VEuPathDB" id="FungiDB:SeMB42_g00977"/>
<evidence type="ECO:0000256" key="7">
    <source>
        <dbReference type="ARBA" id="ARBA00022692"/>
    </source>
</evidence>
<protein>
    <recommendedName>
        <fullName evidence="18">Ceramide very long chain fatty acid hydroxylase</fullName>
        <ecNumber evidence="18">1.-.-.-</ecNumber>
    </recommendedName>
</protein>
<evidence type="ECO:0000313" key="25">
    <source>
        <dbReference type="Proteomes" id="UP000317494"/>
    </source>
</evidence>
<dbReference type="Proteomes" id="UP000317494">
    <property type="component" value="Unassembled WGS sequence"/>
</dbReference>
<dbReference type="Pfam" id="PF04116">
    <property type="entry name" value="FA_hydroxylase"/>
    <property type="match status" value="1"/>
</dbReference>
<evidence type="ECO:0000256" key="16">
    <source>
        <dbReference type="ARBA" id="ARBA00023136"/>
    </source>
</evidence>
<dbReference type="Gene3D" id="3.10.120.10">
    <property type="entry name" value="Cytochrome b5-like heme/steroid binding domain"/>
    <property type="match status" value="1"/>
</dbReference>
<evidence type="ECO:0000256" key="2">
    <source>
        <dbReference type="ARBA" id="ARBA00004991"/>
    </source>
</evidence>
<keyword evidence="16 18" id="KW-0472">Membrane</keyword>
<evidence type="ECO:0000259" key="22">
    <source>
        <dbReference type="PROSITE" id="PS50255"/>
    </source>
</evidence>
<feature type="binding site" evidence="19">
    <location>
        <position position="312"/>
    </location>
    <ligand>
        <name>Zn(2+)</name>
        <dbReference type="ChEBI" id="CHEBI:29105"/>
        <label>1</label>
    </ligand>
</feature>
<evidence type="ECO:0000256" key="20">
    <source>
        <dbReference type="PIRSR" id="PIRSR005149-50"/>
    </source>
</evidence>
<dbReference type="PANTHER" id="PTHR12863:SF1">
    <property type="entry name" value="FATTY ACID 2-HYDROXYLASE"/>
    <property type="match status" value="1"/>
</dbReference>
<feature type="binding site" description="axial binding residue" evidence="20">
    <location>
        <position position="67"/>
    </location>
    <ligand>
        <name>heme</name>
        <dbReference type="ChEBI" id="CHEBI:30413"/>
    </ligand>
    <ligandPart>
        <name>Fe</name>
        <dbReference type="ChEBI" id="CHEBI:18248"/>
    </ligandPart>
</feature>
<dbReference type="InterPro" id="IPR006694">
    <property type="entry name" value="Fatty_acid_hydroxylase"/>
</dbReference>
<dbReference type="InterPro" id="IPR036400">
    <property type="entry name" value="Cyt_B5-like_heme/steroid_sf"/>
</dbReference>
<dbReference type="InterPro" id="IPR018506">
    <property type="entry name" value="Cyt_B5_heme-BS"/>
</dbReference>
<evidence type="ECO:0000256" key="17">
    <source>
        <dbReference type="ARBA" id="ARBA00023160"/>
    </source>
</evidence>
<evidence type="ECO:0000313" key="24">
    <source>
        <dbReference type="EMBL" id="TPX53123.1"/>
    </source>
</evidence>
<evidence type="ECO:0000256" key="10">
    <source>
        <dbReference type="ARBA" id="ARBA00022832"/>
    </source>
</evidence>
<dbReference type="InterPro" id="IPR001199">
    <property type="entry name" value="Cyt_B5-like_heme/steroid-bd"/>
</dbReference>
<dbReference type="GO" id="GO:0005506">
    <property type="term" value="F:iron ion binding"/>
    <property type="evidence" value="ECO:0007669"/>
    <property type="project" value="UniProtKB-UniRule"/>
</dbReference>
<sequence length="337" mass="39022">MTVTTQHLTADEVRKHHQASSAWMVRNGRVYDMTAFLYDHPGGEELILQRAGGDISGVMEEPHEHEHSAAAYSMLEEYFIGILVDEKGEPVLESASYLHGASAEDKHEKFIDFSKPMVAQVWNAKWTKEYYLKQVHIPRHVSYSAPIFGGYLEYLTLTPWYVIPIVWGPVALYCMWKAFQIMPPWAAMLLWPVGLLNWSLIEYSLHRYLFHVDKLLPNHQSAFTLHFMLHGIHHYLPMDGMRLVMPPVLLGALSIIVWSLYLSVIPLWVAWPVASGTYFGYISYDLVHYYLHHGRPMTEHLREMKTYHLDHHYKNADLGFGITSKLWDKVFGTELLP</sequence>
<evidence type="ECO:0000256" key="14">
    <source>
        <dbReference type="ARBA" id="ARBA00023004"/>
    </source>
</evidence>
<feature type="binding site" evidence="19">
    <location>
        <position position="288"/>
    </location>
    <ligand>
        <name>Zn(2+)</name>
        <dbReference type="ChEBI" id="CHEBI:29105"/>
        <label>1</label>
    </ligand>
</feature>
<dbReference type="PIRSF" id="PIRSF005149">
    <property type="entry name" value="IPC-B_HD"/>
    <property type="match status" value="1"/>
</dbReference>
<accession>A0A507D197</accession>
<keyword evidence="11 19" id="KW-0862">Zinc</keyword>